<name>A0A1M6THF9_PSETH</name>
<keyword evidence="2 5" id="KW-0238">DNA-binding</keyword>
<accession>A0A1M6THF9</accession>
<dbReference type="InterPro" id="IPR036388">
    <property type="entry name" value="WH-like_DNA-bd_sf"/>
</dbReference>
<dbReference type="Gene3D" id="1.20.120.530">
    <property type="entry name" value="GntR ligand-binding domain-like"/>
    <property type="match status" value="1"/>
</dbReference>
<dbReference type="GO" id="GO:0003700">
    <property type="term" value="F:DNA-binding transcription factor activity"/>
    <property type="evidence" value="ECO:0007669"/>
    <property type="project" value="InterPro"/>
</dbReference>
<evidence type="ECO:0000256" key="2">
    <source>
        <dbReference type="ARBA" id="ARBA00023125"/>
    </source>
</evidence>
<gene>
    <name evidence="5" type="ORF">SAMN05443637_10848</name>
</gene>
<dbReference type="InterPro" id="IPR036390">
    <property type="entry name" value="WH_DNA-bd_sf"/>
</dbReference>
<dbReference type="STRING" id="1848.SAMN05443637_10848"/>
<feature type="domain" description="HTH gntR-type" evidence="4">
    <location>
        <begin position="10"/>
        <end position="76"/>
    </location>
</feature>
<dbReference type="PROSITE" id="PS50949">
    <property type="entry name" value="HTH_GNTR"/>
    <property type="match status" value="1"/>
</dbReference>
<dbReference type="PANTHER" id="PTHR43537:SF45">
    <property type="entry name" value="GNTR FAMILY REGULATORY PROTEIN"/>
    <property type="match status" value="1"/>
</dbReference>
<evidence type="ECO:0000256" key="3">
    <source>
        <dbReference type="ARBA" id="ARBA00023163"/>
    </source>
</evidence>
<dbReference type="SMART" id="SM00345">
    <property type="entry name" value="HTH_GNTR"/>
    <property type="match status" value="1"/>
</dbReference>
<sequence length="216" mass="24190">MEIDNGERQLDVDSRHYLRLREEILNRDIAPGEVLLETAISARYGVSRTPIRIALARLEHDGLIERASRGFRVKTGSAEDILDIYEARIALESAAAAGAALRRTELELARLRHLHEASVAAEDTEEAHTLHRQWHGVLWSAGHNRAIESTLARLCDQLTIFDGSVMVQKESIEVACAEHERIIDAVARRDPDAARDAVAEHLTRTRDLRLADLARS</sequence>
<dbReference type="EMBL" id="FRAP01000008">
    <property type="protein sequence ID" value="SHK56431.1"/>
    <property type="molecule type" value="Genomic_DNA"/>
</dbReference>
<keyword evidence="6" id="KW-1185">Reference proteome</keyword>
<evidence type="ECO:0000313" key="6">
    <source>
        <dbReference type="Proteomes" id="UP000184363"/>
    </source>
</evidence>
<dbReference type="SUPFAM" id="SSF48008">
    <property type="entry name" value="GntR ligand-binding domain-like"/>
    <property type="match status" value="1"/>
</dbReference>
<dbReference type="AlphaFoldDB" id="A0A1M6THF9"/>
<dbReference type="InterPro" id="IPR000524">
    <property type="entry name" value="Tscrpt_reg_HTH_GntR"/>
</dbReference>
<dbReference type="Pfam" id="PF07729">
    <property type="entry name" value="FCD"/>
    <property type="match status" value="1"/>
</dbReference>
<dbReference type="Proteomes" id="UP000184363">
    <property type="component" value="Unassembled WGS sequence"/>
</dbReference>
<dbReference type="SUPFAM" id="SSF46785">
    <property type="entry name" value="Winged helix' DNA-binding domain"/>
    <property type="match status" value="1"/>
</dbReference>
<evidence type="ECO:0000256" key="1">
    <source>
        <dbReference type="ARBA" id="ARBA00023015"/>
    </source>
</evidence>
<dbReference type="InterPro" id="IPR011711">
    <property type="entry name" value="GntR_C"/>
</dbReference>
<dbReference type="PANTHER" id="PTHR43537">
    <property type="entry name" value="TRANSCRIPTIONAL REGULATOR, GNTR FAMILY"/>
    <property type="match status" value="1"/>
</dbReference>
<evidence type="ECO:0000259" key="4">
    <source>
        <dbReference type="PROSITE" id="PS50949"/>
    </source>
</evidence>
<dbReference type="Pfam" id="PF00392">
    <property type="entry name" value="GntR"/>
    <property type="match status" value="1"/>
</dbReference>
<dbReference type="GO" id="GO:0003677">
    <property type="term" value="F:DNA binding"/>
    <property type="evidence" value="ECO:0007669"/>
    <property type="project" value="UniProtKB-KW"/>
</dbReference>
<proteinExistence type="predicted"/>
<dbReference type="SMART" id="SM00895">
    <property type="entry name" value="FCD"/>
    <property type="match status" value="1"/>
</dbReference>
<organism evidence="5 6">
    <name type="scientific">Pseudonocardia thermophila</name>
    <dbReference type="NCBI Taxonomy" id="1848"/>
    <lineage>
        <taxon>Bacteria</taxon>
        <taxon>Bacillati</taxon>
        <taxon>Actinomycetota</taxon>
        <taxon>Actinomycetes</taxon>
        <taxon>Pseudonocardiales</taxon>
        <taxon>Pseudonocardiaceae</taxon>
        <taxon>Pseudonocardia</taxon>
    </lineage>
</organism>
<protein>
    <submittedName>
        <fullName evidence="5">DNA-binding transcriptional regulator, GntR family</fullName>
    </submittedName>
</protein>
<evidence type="ECO:0000313" key="5">
    <source>
        <dbReference type="EMBL" id="SHK56431.1"/>
    </source>
</evidence>
<keyword evidence="1" id="KW-0805">Transcription regulation</keyword>
<keyword evidence="3" id="KW-0804">Transcription</keyword>
<reference evidence="5 6" key="1">
    <citation type="submission" date="2016-11" db="EMBL/GenBank/DDBJ databases">
        <authorList>
            <person name="Jaros S."/>
            <person name="Januszkiewicz K."/>
            <person name="Wedrychowicz H."/>
        </authorList>
    </citation>
    <scope>NUCLEOTIDE SEQUENCE [LARGE SCALE GENOMIC DNA]</scope>
    <source>
        <strain evidence="5 6">DSM 43832</strain>
    </source>
</reference>
<dbReference type="Gene3D" id="1.10.10.10">
    <property type="entry name" value="Winged helix-like DNA-binding domain superfamily/Winged helix DNA-binding domain"/>
    <property type="match status" value="1"/>
</dbReference>
<dbReference type="InterPro" id="IPR008920">
    <property type="entry name" value="TF_FadR/GntR_C"/>
</dbReference>